<evidence type="ECO:0000256" key="8">
    <source>
        <dbReference type="ARBA" id="ARBA00022777"/>
    </source>
</evidence>
<keyword evidence="10" id="KW-0460">Magnesium</keyword>
<name>A0A0F7V8Y1_PENBI</name>
<dbReference type="PANTHER" id="PTHR45769:SF3">
    <property type="entry name" value="ADENOSINE KINASE"/>
    <property type="match status" value="1"/>
</dbReference>
<dbReference type="GO" id="GO:0006144">
    <property type="term" value="P:purine nucleobase metabolic process"/>
    <property type="evidence" value="ECO:0007669"/>
    <property type="project" value="TreeGrafter"/>
</dbReference>
<dbReference type="CDD" id="cd01168">
    <property type="entry name" value="adenosine_kinase"/>
    <property type="match status" value="1"/>
</dbReference>
<dbReference type="OrthoDB" id="432447at2759"/>
<comment type="catalytic activity">
    <reaction evidence="10">
        <text>adenosine + ATP = AMP + ADP + H(+)</text>
        <dbReference type="Rhea" id="RHEA:20824"/>
        <dbReference type="ChEBI" id="CHEBI:15378"/>
        <dbReference type="ChEBI" id="CHEBI:16335"/>
        <dbReference type="ChEBI" id="CHEBI:30616"/>
        <dbReference type="ChEBI" id="CHEBI:456215"/>
        <dbReference type="ChEBI" id="CHEBI:456216"/>
        <dbReference type="EC" id="2.7.1.20"/>
    </reaction>
</comment>
<evidence type="ECO:0000256" key="4">
    <source>
        <dbReference type="ARBA" id="ARBA00012119"/>
    </source>
</evidence>
<dbReference type="PRINTS" id="PR00989">
    <property type="entry name" value="ADENOKINASE"/>
</dbReference>
<evidence type="ECO:0000256" key="1">
    <source>
        <dbReference type="ARBA" id="ARBA00001946"/>
    </source>
</evidence>
<comment type="pathway">
    <text evidence="2 10">Purine metabolism; AMP biosynthesis via salvage pathway; AMP from adenosine: step 1/1.</text>
</comment>
<dbReference type="GO" id="GO:0005524">
    <property type="term" value="F:ATP binding"/>
    <property type="evidence" value="ECO:0007669"/>
    <property type="project" value="UniProtKB-UniRule"/>
</dbReference>
<sequence length="244" mass="26530">MPALLCLENPLLDVQAFGNQELLQKYGLKANDAILAETSHQGLFEDLINNFAAGTTAGGGAQNTARGAQYILPSDSVVYLGCVGDDTYADTLRESCQKAGVRAEYLVDQAHPTGRCGIVITDKNRSLCTELGAANHYKLEHLKRPEIWSLVESSEIYFVGGYHLTVCPEAALALAEEAAAKNKIYVMSLSAPFIPIAFKDALDKTEPYWDYLVGNESEALTWAQSHGSEVISPICQRRMQADLG</sequence>
<keyword evidence="7 10" id="KW-0547">Nucleotide-binding</keyword>
<dbReference type="EMBL" id="CDHK01000003">
    <property type="protein sequence ID" value="CEO58259.1"/>
    <property type="molecule type" value="Genomic_DNA"/>
</dbReference>
<dbReference type="GO" id="GO:0004001">
    <property type="term" value="F:adenosine kinase activity"/>
    <property type="evidence" value="ECO:0007669"/>
    <property type="project" value="UniProtKB-UniRule"/>
</dbReference>
<evidence type="ECO:0000256" key="7">
    <source>
        <dbReference type="ARBA" id="ARBA00022741"/>
    </source>
</evidence>
<dbReference type="SUPFAM" id="SSF53613">
    <property type="entry name" value="Ribokinase-like"/>
    <property type="match status" value="1"/>
</dbReference>
<evidence type="ECO:0000259" key="11">
    <source>
        <dbReference type="Pfam" id="PF00294"/>
    </source>
</evidence>
<comment type="similarity">
    <text evidence="3 10">Belongs to the carbohydrate kinase PfkB family.</text>
</comment>
<comment type="function">
    <text evidence="10">ATP dependent phosphorylation of adenosine and other related nucleoside analogs to monophosphate derivatives.</text>
</comment>
<feature type="domain" description="Carbohydrate kinase PfkB" evidence="11">
    <location>
        <begin position="22"/>
        <end position="227"/>
    </location>
</feature>
<dbReference type="InterPro" id="IPR001805">
    <property type="entry name" value="Adenokinase"/>
</dbReference>
<dbReference type="InterPro" id="IPR011611">
    <property type="entry name" value="PfkB_dom"/>
</dbReference>
<dbReference type="GO" id="GO:0005829">
    <property type="term" value="C:cytosol"/>
    <property type="evidence" value="ECO:0007669"/>
    <property type="project" value="TreeGrafter"/>
</dbReference>
<evidence type="ECO:0000256" key="6">
    <source>
        <dbReference type="ARBA" id="ARBA00022726"/>
    </source>
</evidence>
<dbReference type="InterPro" id="IPR029056">
    <property type="entry name" value="Ribokinase-like"/>
</dbReference>
<dbReference type="UniPathway" id="UPA00588">
    <property type="reaction ID" value="UER00659"/>
</dbReference>
<evidence type="ECO:0000256" key="3">
    <source>
        <dbReference type="ARBA" id="ARBA00010688"/>
    </source>
</evidence>
<proteinExistence type="inferred from homology"/>
<keyword evidence="13" id="KW-1185">Reference proteome</keyword>
<evidence type="ECO:0000256" key="5">
    <source>
        <dbReference type="ARBA" id="ARBA00022679"/>
    </source>
</evidence>
<dbReference type="AlphaFoldDB" id="A0A0F7V8Y1"/>
<accession>A0A0F7V8Y1</accession>
<protein>
    <recommendedName>
        <fullName evidence="4 10">Adenosine kinase</fullName>
        <shortName evidence="10">AK</shortName>
        <ecNumber evidence="4 10">2.7.1.20</ecNumber>
    </recommendedName>
    <alternativeName>
        <fullName evidence="10">Adenosine 5'-phosphotransferase</fullName>
    </alternativeName>
</protein>
<evidence type="ECO:0000256" key="9">
    <source>
        <dbReference type="ARBA" id="ARBA00022840"/>
    </source>
</evidence>
<evidence type="ECO:0000256" key="2">
    <source>
        <dbReference type="ARBA" id="ARBA00004801"/>
    </source>
</evidence>
<dbReference type="GO" id="GO:0005634">
    <property type="term" value="C:nucleus"/>
    <property type="evidence" value="ECO:0007669"/>
    <property type="project" value="TreeGrafter"/>
</dbReference>
<comment type="cofactor">
    <cofactor evidence="1 10">
        <name>Mg(2+)</name>
        <dbReference type="ChEBI" id="CHEBI:18420"/>
    </cofactor>
</comment>
<dbReference type="EC" id="2.7.1.20" evidence="4 10"/>
<dbReference type="Proteomes" id="UP000042958">
    <property type="component" value="Unassembled WGS sequence"/>
</dbReference>
<dbReference type="Gene3D" id="3.40.1190.20">
    <property type="match status" value="1"/>
</dbReference>
<dbReference type="GO" id="GO:0006166">
    <property type="term" value="P:purine ribonucleoside salvage"/>
    <property type="evidence" value="ECO:0007669"/>
    <property type="project" value="UniProtKB-KW"/>
</dbReference>
<evidence type="ECO:0000256" key="10">
    <source>
        <dbReference type="RuleBase" id="RU368116"/>
    </source>
</evidence>
<gene>
    <name evidence="12" type="ORF">PMG11_02990</name>
</gene>
<keyword evidence="9 10" id="KW-0067">ATP-binding</keyword>
<organism evidence="12 13">
    <name type="scientific">Penicillium brasilianum</name>
    <dbReference type="NCBI Taxonomy" id="104259"/>
    <lineage>
        <taxon>Eukaryota</taxon>
        <taxon>Fungi</taxon>
        <taxon>Dikarya</taxon>
        <taxon>Ascomycota</taxon>
        <taxon>Pezizomycotina</taxon>
        <taxon>Eurotiomycetes</taxon>
        <taxon>Eurotiomycetidae</taxon>
        <taxon>Eurotiales</taxon>
        <taxon>Aspergillaceae</taxon>
        <taxon>Penicillium</taxon>
    </lineage>
</organism>
<evidence type="ECO:0000313" key="12">
    <source>
        <dbReference type="EMBL" id="CEO58259.1"/>
    </source>
</evidence>
<dbReference type="Pfam" id="PF00294">
    <property type="entry name" value="PfkB"/>
    <property type="match status" value="1"/>
</dbReference>
<dbReference type="PANTHER" id="PTHR45769">
    <property type="entry name" value="ADENOSINE KINASE"/>
    <property type="match status" value="1"/>
</dbReference>
<dbReference type="GO" id="GO:0044209">
    <property type="term" value="P:AMP salvage"/>
    <property type="evidence" value="ECO:0007669"/>
    <property type="project" value="UniProtKB-UniRule"/>
</dbReference>
<keyword evidence="8 10" id="KW-0418">Kinase</keyword>
<keyword evidence="6 10" id="KW-0660">Purine salvage</keyword>
<keyword evidence="5 10" id="KW-0808">Transferase</keyword>
<evidence type="ECO:0000313" key="13">
    <source>
        <dbReference type="Proteomes" id="UP000042958"/>
    </source>
</evidence>
<reference evidence="13" key="1">
    <citation type="journal article" date="2015" name="Genome Announc.">
        <title>Draft genome sequence of the fungus Penicillium brasilianum MG11.</title>
        <authorList>
            <person name="Horn F."/>
            <person name="Linde J."/>
            <person name="Mattern D.J."/>
            <person name="Walther G."/>
            <person name="Guthke R."/>
            <person name="Brakhage A.A."/>
            <person name="Valiante V."/>
        </authorList>
    </citation>
    <scope>NUCLEOTIDE SEQUENCE [LARGE SCALE GENOMIC DNA]</scope>
    <source>
        <strain evidence="13">MG11</strain>
    </source>
</reference>